<organism evidence="1 2">
    <name type="scientific">Isoptericola halotolerans</name>
    <dbReference type="NCBI Taxonomy" id="300560"/>
    <lineage>
        <taxon>Bacteria</taxon>
        <taxon>Bacillati</taxon>
        <taxon>Actinomycetota</taxon>
        <taxon>Actinomycetes</taxon>
        <taxon>Micrococcales</taxon>
        <taxon>Promicromonosporaceae</taxon>
        <taxon>Isoptericola</taxon>
    </lineage>
</organism>
<proteinExistence type="predicted"/>
<keyword evidence="2" id="KW-1185">Reference proteome</keyword>
<dbReference type="InterPro" id="IPR011009">
    <property type="entry name" value="Kinase-like_dom_sf"/>
</dbReference>
<accession>A0ABX5EB35</accession>
<evidence type="ECO:0000313" key="1">
    <source>
        <dbReference type="EMBL" id="PRZ04475.1"/>
    </source>
</evidence>
<dbReference type="EMBL" id="PVTX01000010">
    <property type="protein sequence ID" value="PRZ04475.1"/>
    <property type="molecule type" value="Genomic_DNA"/>
</dbReference>
<comment type="caution">
    <text evidence="1">The sequence shown here is derived from an EMBL/GenBank/DDBJ whole genome shotgun (WGS) entry which is preliminary data.</text>
</comment>
<reference evidence="1 2" key="1">
    <citation type="submission" date="2018-03" db="EMBL/GenBank/DDBJ databases">
        <title>Comparative analysis of microorganisms from saline springs in Andes Mountain Range, Colombia.</title>
        <authorList>
            <person name="Rubin E."/>
        </authorList>
    </citation>
    <scope>NUCLEOTIDE SEQUENCE [LARGE SCALE GENOMIC DNA]</scope>
    <source>
        <strain evidence="1 2">CG 23</strain>
    </source>
</reference>
<dbReference type="Gene3D" id="3.90.1200.10">
    <property type="match status" value="1"/>
</dbReference>
<dbReference type="SUPFAM" id="SSF56112">
    <property type="entry name" value="Protein kinase-like (PK-like)"/>
    <property type="match status" value="1"/>
</dbReference>
<evidence type="ECO:0000313" key="2">
    <source>
        <dbReference type="Proteomes" id="UP000239895"/>
    </source>
</evidence>
<name>A0ABX5EB35_9MICO</name>
<protein>
    <submittedName>
        <fullName evidence="1">Phosphotransferase family enzyme</fullName>
    </submittedName>
</protein>
<gene>
    <name evidence="1" type="ORF">BCL65_110137</name>
</gene>
<dbReference type="Proteomes" id="UP000239895">
    <property type="component" value="Unassembled WGS sequence"/>
</dbReference>
<sequence length="312" mass="33124">MPSFSGGDAAARWDLCVGAQYAADRYRARVMRDLPGLDAAQRELVAAWCGPVALVADHSRGSTGVTVLRLRAADGTDVALKASGPADLRLAREITAHESLLAPLVPGGRVPRLLHADRERHLLATAWLAGEPVAGTAAEHDPATYRRAGELLARLHALGTRVDGDWEAAQDARAMRWLDGPHGLGARLEGRLRAVLASHAHPPVLVVPTHGDVGPRSWVLDDGVVRFVGFGRAGWRAPCTDLVRLDRRLAGRADLVAAFVAGYGADPRCGDVWRRAVVREAIGTAVRAHQAGDAAVEAHGRHLVDLALAQAA</sequence>